<keyword evidence="3" id="KW-0378">Hydrolase</keyword>
<dbReference type="GeneID" id="6010334"/>
<dbReference type="InterPro" id="IPR011600">
    <property type="entry name" value="Pept_C14_caspase"/>
</dbReference>
<dbReference type="GO" id="GO:0006508">
    <property type="term" value="P:proteolysis"/>
    <property type="evidence" value="ECO:0007669"/>
    <property type="project" value="InterPro"/>
</dbReference>
<comment type="similarity">
    <text evidence="1">Belongs to the peptidase C14B family.</text>
</comment>
<proteinExistence type="inferred from homology"/>
<dbReference type="HOGENOM" id="CLU_615403_0_0_1"/>
<name>A8NHU6_COPC7</name>
<feature type="compositionally biased region" description="Low complexity" evidence="4">
    <location>
        <begin position="102"/>
        <end position="137"/>
    </location>
</feature>
<organism evidence="6 7">
    <name type="scientific">Coprinopsis cinerea (strain Okayama-7 / 130 / ATCC MYA-4618 / FGSC 9003)</name>
    <name type="common">Inky cap fungus</name>
    <name type="synonym">Hormographiella aspergillata</name>
    <dbReference type="NCBI Taxonomy" id="240176"/>
    <lineage>
        <taxon>Eukaryota</taxon>
        <taxon>Fungi</taxon>
        <taxon>Dikarya</taxon>
        <taxon>Basidiomycota</taxon>
        <taxon>Agaricomycotina</taxon>
        <taxon>Agaricomycetes</taxon>
        <taxon>Agaricomycetidae</taxon>
        <taxon>Agaricales</taxon>
        <taxon>Agaricineae</taxon>
        <taxon>Psathyrellaceae</taxon>
        <taxon>Coprinopsis</taxon>
    </lineage>
</organism>
<reference evidence="6 7" key="1">
    <citation type="journal article" date="2010" name="Proc. Natl. Acad. Sci. U.S.A.">
        <title>Insights into evolution of multicellular fungi from the assembled chromosomes of the mushroom Coprinopsis cinerea (Coprinus cinereus).</title>
        <authorList>
            <person name="Stajich J.E."/>
            <person name="Wilke S.K."/>
            <person name="Ahren D."/>
            <person name="Au C.H."/>
            <person name="Birren B.W."/>
            <person name="Borodovsky M."/>
            <person name="Burns C."/>
            <person name="Canback B."/>
            <person name="Casselton L.A."/>
            <person name="Cheng C.K."/>
            <person name="Deng J."/>
            <person name="Dietrich F.S."/>
            <person name="Fargo D.C."/>
            <person name="Farman M.L."/>
            <person name="Gathman A.C."/>
            <person name="Goldberg J."/>
            <person name="Guigo R."/>
            <person name="Hoegger P.J."/>
            <person name="Hooker J.B."/>
            <person name="Huggins A."/>
            <person name="James T.Y."/>
            <person name="Kamada T."/>
            <person name="Kilaru S."/>
            <person name="Kodira C."/>
            <person name="Kues U."/>
            <person name="Kupfer D."/>
            <person name="Kwan H.S."/>
            <person name="Lomsadze A."/>
            <person name="Li W."/>
            <person name="Lilly W.W."/>
            <person name="Ma L.J."/>
            <person name="Mackey A.J."/>
            <person name="Manning G."/>
            <person name="Martin F."/>
            <person name="Muraguchi H."/>
            <person name="Natvig D.O."/>
            <person name="Palmerini H."/>
            <person name="Ramesh M.A."/>
            <person name="Rehmeyer C.J."/>
            <person name="Roe B.A."/>
            <person name="Shenoy N."/>
            <person name="Stanke M."/>
            <person name="Ter-Hovhannisyan V."/>
            <person name="Tunlid A."/>
            <person name="Velagapudi R."/>
            <person name="Vision T.J."/>
            <person name="Zeng Q."/>
            <person name="Zolan M.E."/>
            <person name="Pukkila P.J."/>
        </authorList>
    </citation>
    <scope>NUCLEOTIDE SEQUENCE [LARGE SCALE GENOMIC DNA]</scope>
    <source>
        <strain evidence="7">Okayama-7 / 130 / ATCC MYA-4618 / FGSC 9003</strain>
    </source>
</reference>
<feature type="domain" description="Peptidase C14 caspase" evidence="5">
    <location>
        <begin position="276"/>
        <end position="397"/>
    </location>
</feature>
<dbReference type="InterPro" id="IPR050452">
    <property type="entry name" value="Metacaspase"/>
</dbReference>
<keyword evidence="7" id="KW-1185">Reference proteome</keyword>
<dbReference type="EMBL" id="AACS02000010">
    <property type="protein sequence ID" value="EAU87861.2"/>
    <property type="molecule type" value="Genomic_DNA"/>
</dbReference>
<dbReference type="PANTHER" id="PTHR48104:SF30">
    <property type="entry name" value="METACASPASE-1"/>
    <property type="match status" value="1"/>
</dbReference>
<feature type="compositionally biased region" description="Basic and acidic residues" evidence="4">
    <location>
        <begin position="423"/>
        <end position="432"/>
    </location>
</feature>
<dbReference type="OrthoDB" id="3223806at2759"/>
<evidence type="ECO:0000256" key="1">
    <source>
        <dbReference type="ARBA" id="ARBA00009005"/>
    </source>
</evidence>
<feature type="region of interest" description="Disordered" evidence="4">
    <location>
        <begin position="77"/>
        <end position="243"/>
    </location>
</feature>
<dbReference type="Gene3D" id="3.40.50.12660">
    <property type="match status" value="1"/>
</dbReference>
<dbReference type="Proteomes" id="UP000001861">
    <property type="component" value="Unassembled WGS sequence"/>
</dbReference>
<feature type="compositionally biased region" description="Basic and acidic residues" evidence="4">
    <location>
        <begin position="178"/>
        <end position="187"/>
    </location>
</feature>
<sequence length="445" mass="49623">MSNPIIQLDLSKQRLFIHPDAPLPRFNPKPKAVMVTPIYDYDGPLPPPPLGTSSRSGSRDARDDVYTYAFNAAQDALNRRTHGRTGRRYSSHSPGSYRRDSVSPVSYSVPYGKDGRYSYSGPSGYAPSGQSGYSQSYAEDRARPPDDPIAQNPPDYQIQATQGYSPSQSHQSYSGRPYSDDRARPSHDPIAQNPPDYQVQATQGHGGYSPSQGRPASGRPAPPSTPGSLASIPIVSSPPEKYRPSRQSKFFEKLIQDYLKVIPLNPEYTSSRCTRRKRALCIGINYVGQKDELRGCANDARHMRDFLIQQYNFPPSEILVMTDDDPRNPLPTRKEMFQAFMWLVRDAGRDDSLFFHYSGHGGQTPDASGREADGMDEVIYPVDYHEIPSGHIIDDAVFDVSSKLSCDRALVAERELVMSLRNSPRDDEKAADTFRGTNKKLGKQH</sequence>
<dbReference type="eggNOG" id="KOG1546">
    <property type="taxonomic scope" value="Eukaryota"/>
</dbReference>
<dbReference type="KEGG" id="cci:CC1G_01508"/>
<keyword evidence="3" id="KW-0645">Protease</keyword>
<feature type="compositionally biased region" description="Polar residues" evidence="4">
    <location>
        <begin position="158"/>
        <end position="174"/>
    </location>
</feature>
<protein>
    <submittedName>
        <fullName evidence="6">Metacaspase-1</fullName>
    </submittedName>
</protein>
<dbReference type="SUPFAM" id="SSF52129">
    <property type="entry name" value="Caspase-like"/>
    <property type="match status" value="1"/>
</dbReference>
<feature type="compositionally biased region" description="Polar residues" evidence="4">
    <location>
        <begin position="199"/>
        <end position="214"/>
    </location>
</feature>
<evidence type="ECO:0000256" key="4">
    <source>
        <dbReference type="SAM" id="MobiDB-lite"/>
    </source>
</evidence>
<dbReference type="Pfam" id="PF00656">
    <property type="entry name" value="Peptidase_C14"/>
    <property type="match status" value="1"/>
</dbReference>
<dbReference type="PANTHER" id="PTHR48104">
    <property type="entry name" value="METACASPASE-4"/>
    <property type="match status" value="1"/>
</dbReference>
<evidence type="ECO:0000259" key="5">
    <source>
        <dbReference type="Pfam" id="PF00656"/>
    </source>
</evidence>
<keyword evidence="2" id="KW-0053">Apoptosis</keyword>
<dbReference type="InParanoid" id="A8NHU6"/>
<dbReference type="GO" id="GO:0006915">
    <property type="term" value="P:apoptotic process"/>
    <property type="evidence" value="ECO:0007669"/>
    <property type="project" value="UniProtKB-KW"/>
</dbReference>
<evidence type="ECO:0000313" key="7">
    <source>
        <dbReference type="Proteomes" id="UP000001861"/>
    </source>
</evidence>
<evidence type="ECO:0000256" key="3">
    <source>
        <dbReference type="ARBA" id="ARBA00022807"/>
    </source>
</evidence>
<dbReference type="VEuPathDB" id="FungiDB:CC1G_01508"/>
<feature type="region of interest" description="Disordered" evidence="4">
    <location>
        <begin position="421"/>
        <end position="445"/>
    </location>
</feature>
<comment type="caution">
    <text evidence="6">The sequence shown here is derived from an EMBL/GenBank/DDBJ whole genome shotgun (WGS) entry which is preliminary data.</text>
</comment>
<keyword evidence="3" id="KW-0788">Thiol protease</keyword>
<dbReference type="GO" id="GO:0005737">
    <property type="term" value="C:cytoplasm"/>
    <property type="evidence" value="ECO:0007669"/>
    <property type="project" value="TreeGrafter"/>
</dbReference>
<feature type="region of interest" description="Disordered" evidence="4">
    <location>
        <begin position="43"/>
        <end position="65"/>
    </location>
</feature>
<dbReference type="GO" id="GO:0004197">
    <property type="term" value="F:cysteine-type endopeptidase activity"/>
    <property type="evidence" value="ECO:0007669"/>
    <property type="project" value="InterPro"/>
</dbReference>
<evidence type="ECO:0000256" key="2">
    <source>
        <dbReference type="ARBA" id="ARBA00022703"/>
    </source>
</evidence>
<dbReference type="RefSeq" id="XP_001833831.2">
    <property type="nucleotide sequence ID" value="XM_001833779.2"/>
</dbReference>
<feature type="compositionally biased region" description="Basic residues" evidence="4">
    <location>
        <begin position="79"/>
        <end position="90"/>
    </location>
</feature>
<dbReference type="AlphaFoldDB" id="A8NHU6"/>
<evidence type="ECO:0000313" key="6">
    <source>
        <dbReference type="EMBL" id="EAU87861.2"/>
    </source>
</evidence>
<gene>
    <name evidence="6" type="ORF">CC1G_01508</name>
</gene>
<accession>A8NHU6</accession>
<dbReference type="InterPro" id="IPR029030">
    <property type="entry name" value="Caspase-like_dom_sf"/>
</dbReference>